<dbReference type="Proteomes" id="UP001586593">
    <property type="component" value="Unassembled WGS sequence"/>
</dbReference>
<gene>
    <name evidence="7" type="ORF">VTK73DRAFT_5704</name>
</gene>
<accession>A0ABR3V197</accession>
<feature type="transmembrane region" description="Helical" evidence="6">
    <location>
        <begin position="158"/>
        <end position="179"/>
    </location>
</feature>
<feature type="transmembrane region" description="Helical" evidence="6">
    <location>
        <begin position="222"/>
        <end position="246"/>
    </location>
</feature>
<dbReference type="PANTHER" id="PTHR23501:SF39">
    <property type="entry name" value="MULTIDRUG TRANSPORTER, PUTATIVE (AFU_ORTHOLOGUE AFUA_1G05010)-RELATED"/>
    <property type="match status" value="1"/>
</dbReference>
<evidence type="ECO:0000256" key="5">
    <source>
        <dbReference type="SAM" id="MobiDB-lite"/>
    </source>
</evidence>
<evidence type="ECO:0000256" key="1">
    <source>
        <dbReference type="ARBA" id="ARBA00004141"/>
    </source>
</evidence>
<reference evidence="7 8" key="1">
    <citation type="journal article" date="2024" name="Commun. Biol.">
        <title>Comparative genomic analysis of thermophilic fungi reveals convergent evolutionary adaptations and gene losses.</title>
        <authorList>
            <person name="Steindorff A.S."/>
            <person name="Aguilar-Pontes M.V."/>
            <person name="Robinson A.J."/>
            <person name="Andreopoulos B."/>
            <person name="LaButti K."/>
            <person name="Kuo A."/>
            <person name="Mondo S."/>
            <person name="Riley R."/>
            <person name="Otillar R."/>
            <person name="Haridas S."/>
            <person name="Lipzen A."/>
            <person name="Grimwood J."/>
            <person name="Schmutz J."/>
            <person name="Clum A."/>
            <person name="Reid I.D."/>
            <person name="Moisan M.C."/>
            <person name="Butler G."/>
            <person name="Nguyen T.T.M."/>
            <person name="Dewar K."/>
            <person name="Conant G."/>
            <person name="Drula E."/>
            <person name="Henrissat B."/>
            <person name="Hansel C."/>
            <person name="Singer S."/>
            <person name="Hutchinson M.I."/>
            <person name="de Vries R.P."/>
            <person name="Natvig D.O."/>
            <person name="Powell A.J."/>
            <person name="Tsang A."/>
            <person name="Grigoriev I.V."/>
        </authorList>
    </citation>
    <scope>NUCLEOTIDE SEQUENCE [LARGE SCALE GENOMIC DNA]</scope>
    <source>
        <strain evidence="7 8">ATCC 24622</strain>
    </source>
</reference>
<feature type="region of interest" description="Disordered" evidence="5">
    <location>
        <begin position="187"/>
        <end position="208"/>
    </location>
</feature>
<dbReference type="EMBL" id="JAZHXJ010003192">
    <property type="protein sequence ID" value="KAL1835367.1"/>
    <property type="molecule type" value="Genomic_DNA"/>
</dbReference>
<feature type="transmembrane region" description="Helical" evidence="6">
    <location>
        <begin position="97"/>
        <end position="115"/>
    </location>
</feature>
<evidence type="ECO:0000313" key="7">
    <source>
        <dbReference type="EMBL" id="KAL1835367.1"/>
    </source>
</evidence>
<keyword evidence="8" id="KW-1185">Reference proteome</keyword>
<evidence type="ECO:0000256" key="2">
    <source>
        <dbReference type="ARBA" id="ARBA00022692"/>
    </source>
</evidence>
<comment type="caution">
    <text evidence="7">The sequence shown here is derived from an EMBL/GenBank/DDBJ whole genome shotgun (WGS) entry which is preliminary data.</text>
</comment>
<feature type="compositionally biased region" description="Basic and acidic residues" evidence="5">
    <location>
        <begin position="296"/>
        <end position="308"/>
    </location>
</feature>
<evidence type="ECO:0000256" key="4">
    <source>
        <dbReference type="ARBA" id="ARBA00023136"/>
    </source>
</evidence>
<comment type="subcellular location">
    <subcellularLocation>
        <location evidence="1">Membrane</location>
        <topology evidence="1">Multi-pass membrane protein</topology>
    </subcellularLocation>
</comment>
<evidence type="ECO:0000313" key="8">
    <source>
        <dbReference type="Proteomes" id="UP001586593"/>
    </source>
</evidence>
<evidence type="ECO:0000256" key="6">
    <source>
        <dbReference type="SAM" id="Phobius"/>
    </source>
</evidence>
<sequence length="315" mass="33304">MAPGKALARALPHQRAMLPWELISRRDIGLLFLINFAVGMAMFAVLYFMDLYFALVKGNSPGKAGVALLYYLPGLGVGGYMAMFTTNVWPRQTLPPLLLGAVTSAVGITVLAYAIDRENTPLLYGMMALTGHGVGLRMNPGSLHGLAYFPKLTAQVSFLVSFAMPFGGTVALTLMSTVFNNKSGGAAKTSGEGGGGMSSSSSDDAPVPTGDAHVVVRDAIRWAFIAIVPFMWLCVLLTTFLGNVWVGKDGTHDVVNGVYLWNLARGKKLERERRTRGDRAEAAEAAAAAAAATAAAEKDDVEKNKSADTKGAATV</sequence>
<keyword evidence="2 6" id="KW-0812">Transmembrane</keyword>
<dbReference type="SUPFAM" id="SSF103473">
    <property type="entry name" value="MFS general substrate transporter"/>
    <property type="match status" value="1"/>
</dbReference>
<dbReference type="PANTHER" id="PTHR23501">
    <property type="entry name" value="MAJOR FACILITATOR SUPERFAMILY"/>
    <property type="match status" value="1"/>
</dbReference>
<dbReference type="InterPro" id="IPR036259">
    <property type="entry name" value="MFS_trans_sf"/>
</dbReference>
<feature type="transmembrane region" description="Helical" evidence="6">
    <location>
        <begin position="67"/>
        <end position="85"/>
    </location>
</feature>
<feature type="transmembrane region" description="Helical" evidence="6">
    <location>
        <begin position="28"/>
        <end position="55"/>
    </location>
</feature>
<name>A0ABR3V197_9PEZI</name>
<protein>
    <submittedName>
        <fullName evidence="7">Uncharacterized protein</fullName>
    </submittedName>
</protein>
<feature type="region of interest" description="Disordered" evidence="5">
    <location>
        <begin position="293"/>
        <end position="315"/>
    </location>
</feature>
<evidence type="ECO:0000256" key="3">
    <source>
        <dbReference type="ARBA" id="ARBA00022989"/>
    </source>
</evidence>
<keyword evidence="4 6" id="KW-0472">Membrane</keyword>
<keyword evidence="3 6" id="KW-1133">Transmembrane helix</keyword>
<proteinExistence type="predicted"/>
<organism evidence="7 8">
    <name type="scientific">Phialemonium thermophilum</name>
    <dbReference type="NCBI Taxonomy" id="223376"/>
    <lineage>
        <taxon>Eukaryota</taxon>
        <taxon>Fungi</taxon>
        <taxon>Dikarya</taxon>
        <taxon>Ascomycota</taxon>
        <taxon>Pezizomycotina</taxon>
        <taxon>Sordariomycetes</taxon>
        <taxon>Sordariomycetidae</taxon>
        <taxon>Cephalothecales</taxon>
        <taxon>Cephalothecaceae</taxon>
        <taxon>Phialemonium</taxon>
    </lineage>
</organism>